<feature type="compositionally biased region" description="Pro residues" evidence="1">
    <location>
        <begin position="692"/>
        <end position="702"/>
    </location>
</feature>
<feature type="compositionally biased region" description="Basic and acidic residues" evidence="1">
    <location>
        <begin position="1428"/>
        <end position="1438"/>
    </location>
</feature>
<accession>A0A420Y1D8</accession>
<feature type="compositionally biased region" description="Basic and acidic residues" evidence="1">
    <location>
        <begin position="346"/>
        <end position="355"/>
    </location>
</feature>
<feature type="compositionally biased region" description="Gly residues" evidence="1">
    <location>
        <begin position="1338"/>
        <end position="1350"/>
    </location>
</feature>
<evidence type="ECO:0000313" key="3">
    <source>
        <dbReference type="Proteomes" id="UP000275385"/>
    </source>
</evidence>
<feature type="region of interest" description="Disordered" evidence="1">
    <location>
        <begin position="1056"/>
        <end position="1606"/>
    </location>
</feature>
<feature type="region of interest" description="Disordered" evidence="1">
    <location>
        <begin position="1"/>
        <end position="140"/>
    </location>
</feature>
<feature type="compositionally biased region" description="Polar residues" evidence="1">
    <location>
        <begin position="1234"/>
        <end position="1244"/>
    </location>
</feature>
<feature type="compositionally biased region" description="Polar residues" evidence="1">
    <location>
        <begin position="295"/>
        <end position="310"/>
    </location>
</feature>
<feature type="compositionally biased region" description="Low complexity" evidence="1">
    <location>
        <begin position="757"/>
        <end position="768"/>
    </location>
</feature>
<feature type="compositionally biased region" description="Low complexity" evidence="1">
    <location>
        <begin position="314"/>
        <end position="326"/>
    </location>
</feature>
<organism evidence="2 3">
    <name type="scientific">Coniochaeta pulveracea</name>
    <dbReference type="NCBI Taxonomy" id="177199"/>
    <lineage>
        <taxon>Eukaryota</taxon>
        <taxon>Fungi</taxon>
        <taxon>Dikarya</taxon>
        <taxon>Ascomycota</taxon>
        <taxon>Pezizomycotina</taxon>
        <taxon>Sordariomycetes</taxon>
        <taxon>Sordariomycetidae</taxon>
        <taxon>Coniochaetales</taxon>
        <taxon>Coniochaetaceae</taxon>
        <taxon>Coniochaeta</taxon>
    </lineage>
</organism>
<feature type="compositionally biased region" description="Basic and acidic residues" evidence="1">
    <location>
        <begin position="655"/>
        <end position="671"/>
    </location>
</feature>
<feature type="compositionally biased region" description="Polar residues" evidence="1">
    <location>
        <begin position="498"/>
        <end position="518"/>
    </location>
</feature>
<feature type="compositionally biased region" description="Acidic residues" evidence="1">
    <location>
        <begin position="1059"/>
        <end position="1071"/>
    </location>
</feature>
<feature type="compositionally biased region" description="Acidic residues" evidence="1">
    <location>
        <begin position="375"/>
        <end position="386"/>
    </location>
</feature>
<evidence type="ECO:0000256" key="1">
    <source>
        <dbReference type="SAM" id="MobiDB-lite"/>
    </source>
</evidence>
<feature type="compositionally biased region" description="Basic and acidic residues" evidence="1">
    <location>
        <begin position="1491"/>
        <end position="1526"/>
    </location>
</feature>
<feature type="compositionally biased region" description="Polar residues" evidence="1">
    <location>
        <begin position="1299"/>
        <end position="1320"/>
    </location>
</feature>
<keyword evidence="3" id="KW-1185">Reference proteome</keyword>
<feature type="compositionally biased region" description="Polar residues" evidence="1">
    <location>
        <begin position="1205"/>
        <end position="1214"/>
    </location>
</feature>
<feature type="region of interest" description="Disordered" evidence="1">
    <location>
        <begin position="946"/>
        <end position="1036"/>
    </location>
</feature>
<feature type="region of interest" description="Disordered" evidence="1">
    <location>
        <begin position="167"/>
        <end position="264"/>
    </location>
</feature>
<protein>
    <submittedName>
        <fullName evidence="2">Uncharacterized protein</fullName>
    </submittedName>
</protein>
<feature type="compositionally biased region" description="Polar residues" evidence="1">
    <location>
        <begin position="988"/>
        <end position="1001"/>
    </location>
</feature>
<feature type="compositionally biased region" description="Low complexity" evidence="1">
    <location>
        <begin position="1091"/>
        <end position="1109"/>
    </location>
</feature>
<proteinExistence type="predicted"/>
<feature type="compositionally biased region" description="Polar residues" evidence="1">
    <location>
        <begin position="478"/>
        <end position="488"/>
    </location>
</feature>
<feature type="compositionally biased region" description="Basic and acidic residues" evidence="1">
    <location>
        <begin position="1248"/>
        <end position="1264"/>
    </location>
</feature>
<feature type="compositionally biased region" description="Polar residues" evidence="1">
    <location>
        <begin position="356"/>
        <end position="370"/>
    </location>
</feature>
<comment type="caution">
    <text evidence="2">The sequence shown here is derived from an EMBL/GenBank/DDBJ whole genome shotgun (WGS) entry which is preliminary data.</text>
</comment>
<feature type="region of interest" description="Disordered" evidence="1">
    <location>
        <begin position="278"/>
        <end position="625"/>
    </location>
</feature>
<evidence type="ECO:0000313" key="2">
    <source>
        <dbReference type="EMBL" id="RKU41735.1"/>
    </source>
</evidence>
<feature type="compositionally biased region" description="Polar residues" evidence="1">
    <location>
        <begin position="1110"/>
        <end position="1121"/>
    </location>
</feature>
<feature type="region of interest" description="Disordered" evidence="1">
    <location>
        <begin position="717"/>
        <end position="934"/>
    </location>
</feature>
<feature type="compositionally biased region" description="Low complexity" evidence="1">
    <location>
        <begin position="15"/>
        <end position="32"/>
    </location>
</feature>
<dbReference type="EMBL" id="QVQW01000069">
    <property type="protein sequence ID" value="RKU41735.1"/>
    <property type="molecule type" value="Genomic_DNA"/>
</dbReference>
<feature type="compositionally biased region" description="Low complexity" evidence="1">
    <location>
        <begin position="47"/>
        <end position="57"/>
    </location>
</feature>
<name>A0A420Y1D8_9PEZI</name>
<feature type="compositionally biased region" description="Basic and acidic residues" evidence="1">
    <location>
        <begin position="427"/>
        <end position="437"/>
    </location>
</feature>
<feature type="compositionally biased region" description="Polar residues" evidence="1">
    <location>
        <begin position="1017"/>
        <end position="1029"/>
    </location>
</feature>
<dbReference type="STRING" id="177199.A0A420Y1D8"/>
<sequence length="1620" mass="173755">MAAAAVFKKRDQQQPTLSAAAAAAALRARPSTPTNVAQVQTKRTARRSASVSSTGRAPDIGQQNLRRRESSASMAERTFRSPSPGARSVSRTDDRQSILSQEPTPPVPPLPKHVNARGAQSGKGEHRKTQSLGLSNPPFRVASEKFEETGLPSWYVGAHVGDLSNVRTSDAAMASPPLSPPPRLAYQDDDERPDSRNSSINFSYPSRLRVGSPAPSPTAADFKLPLKPPGQERGVNRTPSVASSVRSRPASTTGVESLVYDPNSRRMVPRVDPYVAEQDAHGSFAKPARKKKSKQISQTGSHLSQGTMGRTKTAPEAAATYAAASHRVAHQQQPESTHATLQTRHVPAEQRRIPRESQQVEYEEASNQPVPTEIISEEGPDMVEEEPAVKSLIASPRSETTRAQQHRAAEPESIAQESLEDQVVSAPRDRRVIDGLRRQPSVVKEESEPDSDEDEDMRDAEQTVSAALDAVPTRQKVYGSQLQQTNLVPVSKPRAVSLQPQQTPGVQRLRSLSTSPTRTARFGGVQSNLSVKHSPPARSVSPRKSAMKHSVSPSRGGHEIDDSISESSSGVNRPEEGSVSRKKSVRVSFDDDSMTVVGQSPVQALGDSPVSASPQQAGRRPWYSNIGRSKKQEFVALDEDEIMKPRPVLPSFGSVRDKKPRDATTGEEGRPLVRPAAEPVVSPPLTTAPSPVTTPEPLPPVPHVSEELDVETTYLMSTDSGTGHSAGNTPSELDKTKIPANTSRFREPLPPVVTSVEGSGYLSDSSTSSEEEEGNGIPLAQTTSQVEGERFSTPEPEPTVQKQEVGSADLLAATHPNVPVQETMSSPGVPQETSTVSEQGEAVEHDVPTISISQPTPQLGGPSAHYFGGVPGGFPEDESEASTPAQELDGNPVGLVPETALNITSDDGTPGREATFEPVSSPADATQTSHTPSTVTATLVPVAEEDDDTGSSIYSDAPDHFTDDEDGFMSLDAVVERSVGQGRGKNLGTESQSPVEQATSTEGHDAESQHRYPAHLSTATTAVESQNGEQAPYDWDKAKAYWRSLTAERRAQLEREAVDDAAIDADLEEDTQAPTKPKRKKSTDQRAVERQALAVHMAQQMMAAQQQPQVDKTSTATVPSRSVDKPQNSERSYQIKPGTKVVTKRTTPRSPPNADEAATKSSKDSEASPRFRKSMRANGTSSRASEADHSRATGMAGKTLRAGSGLQSTSQVQGTKAPRRVSSPPLPTGAASAAMNTARNSGVSASLRRRDSTDSESSFKRARQEPAQGFGFRKTLRQPSPSPAAAPTLRGRAPRPASSRFSLRSLSPTGSHFSHASPSSGMGMRASLRSSAADTRKTGGGGSLFGGLGKSSGKTHSKSASRSSRFGDSSDEDEPPRKGSTFRSRFGDSSDEDEVLPLPAISQSMPRTLRTGKRVEAALPEEDETDDERPYVDTEKRILSSPGHTNDVFGSPTISSPKPAIDGRPKPSSRRGSFMSILRRKKDKNSGGVTRPERMDSAARRDTPLERSAAELETIRRSGDMDRDETLSPSRPLSPRRLSKRTNSMTLDSAISPGAENWPLATSESGRPGTAGNLGTRTMSGYARPEQRRTMSANLLDNNPGGEKKKKKFGALRKMFGLDD</sequence>
<feature type="compositionally biased region" description="Low complexity" evidence="1">
    <location>
        <begin position="1527"/>
        <end position="1536"/>
    </location>
</feature>
<feature type="compositionally biased region" description="Low complexity" evidence="1">
    <location>
        <begin position="237"/>
        <end position="253"/>
    </location>
</feature>
<feature type="region of interest" description="Disordered" evidence="1">
    <location>
        <begin position="646"/>
        <end position="703"/>
    </location>
</feature>
<reference evidence="2 3" key="1">
    <citation type="submission" date="2018-08" db="EMBL/GenBank/DDBJ databases">
        <title>Draft genome of the lignicolous fungus Coniochaeta pulveracea.</title>
        <authorList>
            <person name="Borstlap C.J."/>
            <person name="De Witt R.N."/>
            <person name="Botha A."/>
            <person name="Volschenk H."/>
        </authorList>
    </citation>
    <scope>NUCLEOTIDE SEQUENCE [LARGE SCALE GENOMIC DNA]</scope>
    <source>
        <strain evidence="2 3">CAB683</strain>
    </source>
</reference>
<feature type="compositionally biased region" description="Polar residues" evidence="1">
    <location>
        <begin position="820"/>
        <end position="838"/>
    </location>
</feature>
<feature type="compositionally biased region" description="Basic and acidic residues" evidence="1">
    <location>
        <begin position="1157"/>
        <end position="1169"/>
    </location>
</feature>
<feature type="compositionally biased region" description="Acidic residues" evidence="1">
    <location>
        <begin position="447"/>
        <end position="458"/>
    </location>
</feature>
<gene>
    <name evidence="2" type="ORF">DL546_005165</name>
</gene>
<dbReference type="Proteomes" id="UP000275385">
    <property type="component" value="Unassembled WGS sequence"/>
</dbReference>
<feature type="compositionally biased region" description="Polar residues" evidence="1">
    <location>
        <begin position="330"/>
        <end position="343"/>
    </location>
</feature>
<feature type="compositionally biased region" description="Polar residues" evidence="1">
    <location>
        <begin position="923"/>
        <end position="934"/>
    </location>
</feature>
<feature type="compositionally biased region" description="Polar residues" evidence="1">
    <location>
        <begin position="717"/>
        <end position="731"/>
    </location>
</feature>
<dbReference type="OrthoDB" id="5423926at2759"/>